<dbReference type="OrthoDB" id="6555993at2"/>
<feature type="transmembrane region" description="Helical" evidence="1">
    <location>
        <begin position="14"/>
        <end position="34"/>
    </location>
</feature>
<dbReference type="KEGG" id="pgz:C2E15_11165"/>
<reference evidence="2 3" key="1">
    <citation type="submission" date="2018-01" db="EMBL/GenBank/DDBJ databases">
        <title>Complete and assembled Genome of Pantoea gaviniae DSM22758T.</title>
        <authorList>
            <person name="Stevens M.J.A."/>
            <person name="Zurfluh K."/>
            <person name="Stephan R."/>
        </authorList>
    </citation>
    <scope>NUCLEOTIDE SEQUENCE [LARGE SCALE GENOMIC DNA]</scope>
    <source>
        <strain evidence="2 3">DSM 22758</strain>
    </source>
</reference>
<evidence type="ECO:0000313" key="3">
    <source>
        <dbReference type="Proteomes" id="UP000238365"/>
    </source>
</evidence>
<sequence>MIREKLKRPEGKKFLLSISVVFCVALVILVRATIGGVIEEYNLPLSEWTTQMYLLQGAMVVVYTLVLTLIFSLPLGFYFFGEKSNHQ</sequence>
<keyword evidence="1" id="KW-0812">Transmembrane</keyword>
<evidence type="ECO:0000313" key="2">
    <source>
        <dbReference type="EMBL" id="AUX93582.1"/>
    </source>
</evidence>
<organism evidence="2 3">
    <name type="scientific">Mixta gaviniae</name>
    <dbReference type="NCBI Taxonomy" id="665914"/>
    <lineage>
        <taxon>Bacteria</taxon>
        <taxon>Pseudomonadati</taxon>
        <taxon>Pseudomonadota</taxon>
        <taxon>Gammaproteobacteria</taxon>
        <taxon>Enterobacterales</taxon>
        <taxon>Erwiniaceae</taxon>
        <taxon>Mixta</taxon>
    </lineage>
</organism>
<dbReference type="AlphaFoldDB" id="A0A1X1E0D2"/>
<evidence type="ECO:0000256" key="1">
    <source>
        <dbReference type="SAM" id="Phobius"/>
    </source>
</evidence>
<keyword evidence="1" id="KW-1133">Transmembrane helix</keyword>
<gene>
    <name evidence="2" type="ORF">C2E15_11165</name>
</gene>
<protein>
    <submittedName>
        <fullName evidence="2">DUF2534 domain-containing protein</fullName>
    </submittedName>
</protein>
<dbReference type="Proteomes" id="UP000238365">
    <property type="component" value="Chromosome"/>
</dbReference>
<dbReference type="InterPro" id="IPR019685">
    <property type="entry name" value="DUF2534"/>
</dbReference>
<feature type="transmembrane region" description="Helical" evidence="1">
    <location>
        <begin position="54"/>
        <end position="80"/>
    </location>
</feature>
<dbReference type="EMBL" id="CP026377">
    <property type="protein sequence ID" value="AUX93582.1"/>
    <property type="molecule type" value="Genomic_DNA"/>
</dbReference>
<keyword evidence="3" id="KW-1185">Reference proteome</keyword>
<proteinExistence type="predicted"/>
<keyword evidence="1" id="KW-0472">Membrane</keyword>
<dbReference type="RefSeq" id="WP_104957430.1">
    <property type="nucleotide sequence ID" value="NZ_CP026377.1"/>
</dbReference>
<name>A0A1X1E0D2_9GAMM</name>
<accession>A0A1X1E0D2</accession>
<dbReference type="Pfam" id="PF10749">
    <property type="entry name" value="DUF2534"/>
    <property type="match status" value="1"/>
</dbReference>